<feature type="compositionally biased region" description="Acidic residues" evidence="1">
    <location>
        <begin position="1100"/>
        <end position="1122"/>
    </location>
</feature>
<feature type="compositionally biased region" description="Acidic residues" evidence="1">
    <location>
        <begin position="1396"/>
        <end position="1405"/>
    </location>
</feature>
<name>A0A0V1EL55_TRIPS</name>
<feature type="compositionally biased region" description="Polar residues" evidence="1">
    <location>
        <begin position="1073"/>
        <end position="1082"/>
    </location>
</feature>
<organism evidence="3 4">
    <name type="scientific">Trichinella pseudospiralis</name>
    <name type="common">Parasitic roundworm</name>
    <dbReference type="NCBI Taxonomy" id="6337"/>
    <lineage>
        <taxon>Eukaryota</taxon>
        <taxon>Metazoa</taxon>
        <taxon>Ecdysozoa</taxon>
        <taxon>Nematoda</taxon>
        <taxon>Enoplea</taxon>
        <taxon>Dorylaimia</taxon>
        <taxon>Trichinellida</taxon>
        <taxon>Trichinellidae</taxon>
        <taxon>Trichinella</taxon>
    </lineage>
</organism>
<feature type="compositionally biased region" description="Polar residues" evidence="1">
    <location>
        <begin position="1426"/>
        <end position="1437"/>
    </location>
</feature>
<sequence length="1481" mass="169924">LNMFRSHTRRNRHIKFSLRKQFSERLKESTFSSDTFPINVDDVVSAGFFNIGSLFWLSWKSAVAIVDTLTSRTVAYWNFPSDSQITVVCSFKFNDSDAGLLVATWNETSKAVLCVFDLMSNRIVRQYNFNQKINCLEIVKDNSLPLERWISRTPPLFHSWQTAVAVGVDEGHVYLIDVRLSSRIEPEKESNNSMVSDSSENFIFVDLLAEHHFNGTFRTENRYRKVELLLNEISCTALKFQKQSFILAVGFNFGEFLLFDLTEFMSIYFSNFLKKSIVSGFCFVEPENAIRSTLYCWTFRENLPDHRYRSSMELSKMVFLEKSVDNAETDYQKMHSCNVCFKQTLRKCRKFVSCTHVSSICTSTELSKSDSGQLNDSSISCCTYILWLTERNVVRGHLFDFNAWYRCGMPRRICSGKLSFCPFYTLHVIEPSSKVITANLRDIAVRDAVFTEHELYGYACALSATVQVLCKNGMRLYNCQSALAQAIKDVENMEVGQILESSEAYCRLYSVGLVTEPVDYGQLKKQAAAVWSVMLNERRVIFLMKFLNDVTELHFRKQFLEWIWDTCVMIKHELAEFCNRHLSIFGFDPYWETLVCLTKFRIILDQLLLLHQVALNNFALGKDGCSELHARQEALTLIAIYVHMIIWFLDHALAVNMTSSHWKYFDMHKTVHKPQQISTHKDGKLLIDMFLNEVEQTVGSDFRGLKYLHSPNLPHLLNIYLFPGVELKIKHAIVFYFMLNCVGCPPEAEVPSPVNRLVELFNHQLLRSLDSVFADLIQCCWLFDHDNHEKGYAYLRDLALENAHCFNNKIWNEMLKRFSGEKTTLNRFMDRLRSWKDRYTFETVESKIASELVGQLKNKNSNTVEVFWPRYLQLNSILPESIDRMERISFDTSLRNASTSVVDSFSVVSLSNDQKWIECVNAMKIVDAKLQLTLGKQMSIAAKMLPLISNFSTADRQLAKRLTDCSTLKDIRKRKWNRTTLSSREYFANDVDDDSPPNYKTKKMNEETLCSTVDESFVEVSPFTIEASHADMRCSIDLERFQYILDALFLPDSESVVAVETEPKEPRPPILKLSTNSAMTQRKNTDKSSESVKEVSFEFPAEEEEEVLVEDEEEGREFDENDTSTSDDSYSILSIDGSDIIDPDDESEDRSQSPIQSATHVLHEVIPLMESVENEAEDDDLSFEGNESGRWLKNQPKTLQVVEDDDAEQEILPPNKSHEKRSEVVIDDQQQQQQQQKKKAEAQAEEEQEQQQIEFVSQCKVESFIYDASVEDLFISDDEENEKDQPSHYVETFVRDDNSMELKYSSSYLSEDTDQAHLSPLQHHDVVIYVQTGMQNIGGQSGMSLLSDDDESRNRSADIVQFTADDKVTETKSEPLLCSGLKSADAEELSERVNFIDDDDDDEAEDKSSASVLNYQVFVAGEVERNNSPVDESSISSEEAEGKPQAQVYSPPMTRARAKKTEKSRIPDAGADDGDKDHHPL</sequence>
<proteinExistence type="predicted"/>
<feature type="region of interest" description="Disordered" evidence="1">
    <location>
        <begin position="1060"/>
        <end position="1251"/>
    </location>
</feature>
<dbReference type="EMBL" id="JYDR01000027">
    <property type="protein sequence ID" value="KRY74289.1"/>
    <property type="molecule type" value="Genomic_DNA"/>
</dbReference>
<feature type="non-terminal residue" evidence="3">
    <location>
        <position position="1"/>
    </location>
</feature>
<feature type="compositionally biased region" description="Basic and acidic residues" evidence="1">
    <location>
        <begin position="1083"/>
        <end position="1096"/>
    </location>
</feature>
<evidence type="ECO:0000256" key="1">
    <source>
        <dbReference type="SAM" id="MobiDB-lite"/>
    </source>
</evidence>
<feature type="compositionally biased region" description="Low complexity" evidence="1">
    <location>
        <begin position="1123"/>
        <end position="1138"/>
    </location>
</feature>
<accession>A0A0V1EL55</accession>
<evidence type="ECO:0000259" key="2">
    <source>
        <dbReference type="Pfam" id="PF16687"/>
    </source>
</evidence>
<evidence type="ECO:0000313" key="4">
    <source>
        <dbReference type="Proteomes" id="UP000054632"/>
    </source>
</evidence>
<comment type="caution">
    <text evidence="3">The sequence shown here is derived from an EMBL/GenBank/DDBJ whole genome shotgun (WGS) entry which is preliminary data.</text>
</comment>
<feature type="compositionally biased region" description="Acidic residues" evidence="1">
    <location>
        <begin position="1139"/>
        <end position="1148"/>
    </location>
</feature>
<dbReference type="SUPFAM" id="SSF50978">
    <property type="entry name" value="WD40 repeat-like"/>
    <property type="match status" value="1"/>
</dbReference>
<evidence type="ECO:0000313" key="3">
    <source>
        <dbReference type="EMBL" id="KRY74289.1"/>
    </source>
</evidence>
<feature type="compositionally biased region" description="Acidic residues" evidence="1">
    <location>
        <begin position="1172"/>
        <end position="1182"/>
    </location>
</feature>
<feature type="domain" description="ELYS beta-propeller" evidence="2">
    <location>
        <begin position="41"/>
        <end position="447"/>
    </location>
</feature>
<reference evidence="3 4" key="1">
    <citation type="submission" date="2015-01" db="EMBL/GenBank/DDBJ databases">
        <title>Evolution of Trichinella species and genotypes.</title>
        <authorList>
            <person name="Korhonen P.K."/>
            <person name="Edoardo P."/>
            <person name="Giuseppe L.R."/>
            <person name="Gasser R.B."/>
        </authorList>
    </citation>
    <scope>NUCLEOTIDE SEQUENCE [LARGE SCALE GENOMIC DNA]</scope>
    <source>
        <strain evidence="3">ISS13</strain>
    </source>
</reference>
<dbReference type="InterPro" id="IPR032040">
    <property type="entry name" value="ELYS-bb"/>
</dbReference>
<protein>
    <submittedName>
        <fullName evidence="3">Protein ELYS</fullName>
    </submittedName>
</protein>
<feature type="region of interest" description="Disordered" evidence="1">
    <location>
        <begin position="1383"/>
        <end position="1481"/>
    </location>
</feature>
<dbReference type="InterPro" id="IPR036322">
    <property type="entry name" value="WD40_repeat_dom_sf"/>
</dbReference>
<gene>
    <name evidence="3" type="primary">Ahctf1</name>
    <name evidence="3" type="ORF">T4A_9919</name>
</gene>
<dbReference type="Pfam" id="PF16687">
    <property type="entry name" value="ELYS-bb"/>
    <property type="match status" value="1"/>
</dbReference>
<dbReference type="Proteomes" id="UP000054632">
    <property type="component" value="Unassembled WGS sequence"/>
</dbReference>